<evidence type="ECO:0000256" key="1">
    <source>
        <dbReference type="SAM" id="Phobius"/>
    </source>
</evidence>
<evidence type="ECO:0000313" key="3">
    <source>
        <dbReference type="Proteomes" id="UP000092578"/>
    </source>
</evidence>
<dbReference type="Proteomes" id="UP000092578">
    <property type="component" value="Unassembled WGS sequence"/>
</dbReference>
<sequence>MFPGLLRKDFLLIKNYAWLWLILVLAVYGCGLAVAAYYGEFFLVFPFLFFIYFFHVALLPITEMILLKAEEKGQYWLHSTAGGVKLLLSKILVSLFLFIISLILADVLALISLNIALPQGFINTPEGEIPYKEGFLLNIGLTAGALYFTIWGLFLWAVYHSLNAYPFIKKIRWGVVIAVYLFFQWITAKLLQIPFIQKWFASWTVNISESGTRAWGIGGMHFSIENGDIQIWPIILSILFHIALFLAAAWLLNRKVEV</sequence>
<protein>
    <submittedName>
        <fullName evidence="2">Uncharacterized protein</fullName>
    </submittedName>
</protein>
<comment type="caution">
    <text evidence="2">The sequence shown here is derived from an EMBL/GenBank/DDBJ whole genome shotgun (WGS) entry which is preliminary data.</text>
</comment>
<organism evidence="2 3">
    <name type="scientific">Pseudobacillus wudalianchiensis</name>
    <dbReference type="NCBI Taxonomy" id="1743143"/>
    <lineage>
        <taxon>Bacteria</taxon>
        <taxon>Bacillati</taxon>
        <taxon>Bacillota</taxon>
        <taxon>Bacilli</taxon>
        <taxon>Bacillales</taxon>
        <taxon>Bacillaceae</taxon>
        <taxon>Pseudobacillus</taxon>
    </lineage>
</organism>
<keyword evidence="1" id="KW-1133">Transmembrane helix</keyword>
<feature type="transmembrane region" description="Helical" evidence="1">
    <location>
        <begin position="87"/>
        <end position="115"/>
    </location>
</feature>
<dbReference type="EMBL" id="MAYT01000001">
    <property type="protein sequence ID" value="OCA92450.1"/>
    <property type="molecule type" value="Genomic_DNA"/>
</dbReference>
<keyword evidence="3" id="KW-1185">Reference proteome</keyword>
<feature type="transmembrane region" description="Helical" evidence="1">
    <location>
        <begin position="44"/>
        <end position="66"/>
    </location>
</feature>
<dbReference type="PROSITE" id="PS51257">
    <property type="entry name" value="PROKAR_LIPOPROTEIN"/>
    <property type="match status" value="1"/>
</dbReference>
<dbReference type="AlphaFoldDB" id="A0A1B9B8N9"/>
<feature type="transmembrane region" description="Helical" evidence="1">
    <location>
        <begin position="231"/>
        <end position="252"/>
    </location>
</feature>
<gene>
    <name evidence="2" type="ORF">A8F95_01705</name>
</gene>
<name>A0A1B9B8N9_9BACI</name>
<proteinExistence type="predicted"/>
<accession>A0A1B9B8N9</accession>
<keyword evidence="1" id="KW-0812">Transmembrane</keyword>
<keyword evidence="1" id="KW-0472">Membrane</keyword>
<feature type="transmembrane region" description="Helical" evidence="1">
    <location>
        <begin position="171"/>
        <end position="188"/>
    </location>
</feature>
<reference evidence="3" key="1">
    <citation type="submission" date="2016-05" db="EMBL/GenBank/DDBJ databases">
        <authorList>
            <person name="Liu B."/>
            <person name="Wang J."/>
            <person name="Zhu Y."/>
            <person name="Liu G."/>
            <person name="Chen Q."/>
            <person name="Chen Z."/>
            <person name="Lan J."/>
            <person name="Che J."/>
            <person name="Ge C."/>
            <person name="Shi H."/>
            <person name="Pan Z."/>
            <person name="Liu X."/>
        </authorList>
    </citation>
    <scope>NUCLEOTIDE SEQUENCE [LARGE SCALE GENOMIC DNA]</scope>
    <source>
        <strain evidence="3">FJAT-27215</strain>
    </source>
</reference>
<evidence type="ECO:0000313" key="2">
    <source>
        <dbReference type="EMBL" id="OCA92450.1"/>
    </source>
</evidence>
<dbReference type="RefSeq" id="WP_065408957.1">
    <property type="nucleotide sequence ID" value="NZ_MAYT01000001.1"/>
</dbReference>
<feature type="transmembrane region" description="Helical" evidence="1">
    <location>
        <begin position="135"/>
        <end position="159"/>
    </location>
</feature>
<feature type="transmembrane region" description="Helical" evidence="1">
    <location>
        <begin position="16"/>
        <end position="38"/>
    </location>
</feature>